<dbReference type="EMBL" id="LR796979">
    <property type="protein sequence ID" value="CAB4179423.1"/>
    <property type="molecule type" value="Genomic_DNA"/>
</dbReference>
<accession>A0A6J7XJR0</accession>
<protein>
    <submittedName>
        <fullName evidence="6">Uncharacterized protein</fullName>
    </submittedName>
</protein>
<organism evidence="6">
    <name type="scientific">uncultured Caudovirales phage</name>
    <dbReference type="NCBI Taxonomy" id="2100421"/>
    <lineage>
        <taxon>Viruses</taxon>
        <taxon>Duplodnaviria</taxon>
        <taxon>Heunggongvirae</taxon>
        <taxon>Uroviricota</taxon>
        <taxon>Caudoviricetes</taxon>
        <taxon>Peduoviridae</taxon>
        <taxon>Maltschvirus</taxon>
        <taxon>Maltschvirus maltsch</taxon>
    </lineage>
</organism>
<evidence type="ECO:0000313" key="3">
    <source>
        <dbReference type="EMBL" id="CAB4179423.1"/>
    </source>
</evidence>
<evidence type="ECO:0000313" key="6">
    <source>
        <dbReference type="EMBL" id="CAB5231296.1"/>
    </source>
</evidence>
<sequence>MKTEGQKQSQKHEKRLAKKIGGKTMAASGAFWSHKGDVRSDDLLIEHKFTGKKQTTVKSEVLKKITREAILDGRMPVLGIHLDGENYVILLEDDFLEMRDRLKDA</sequence>
<dbReference type="EMBL" id="LR798433">
    <property type="protein sequence ID" value="CAB5231296.1"/>
    <property type="molecule type" value="Genomic_DNA"/>
</dbReference>
<gene>
    <name evidence="3" type="ORF">UFOVP1034_102</name>
    <name evidence="4" type="ORF">UFOVP1177_102</name>
    <name evidence="5" type="ORF">UFOVP1243_89</name>
    <name evidence="6" type="ORF">UFOVP1581_56</name>
    <name evidence="1" type="ORF">UFOVP854_56</name>
    <name evidence="2" type="ORF">UFOVP964_56</name>
</gene>
<dbReference type="EMBL" id="LR796798">
    <property type="protein sequence ID" value="CAB4166957.1"/>
    <property type="molecule type" value="Genomic_DNA"/>
</dbReference>
<proteinExistence type="predicted"/>
<reference evidence="6" key="1">
    <citation type="submission" date="2020-05" db="EMBL/GenBank/DDBJ databases">
        <authorList>
            <person name="Chiriac C."/>
            <person name="Salcher M."/>
            <person name="Ghai R."/>
            <person name="Kavagutti S V."/>
        </authorList>
    </citation>
    <scope>NUCLEOTIDE SEQUENCE</scope>
</reference>
<evidence type="ECO:0000313" key="5">
    <source>
        <dbReference type="EMBL" id="CAB4193484.1"/>
    </source>
</evidence>
<dbReference type="EMBL" id="LR797196">
    <property type="protein sequence ID" value="CAB4193484.1"/>
    <property type="molecule type" value="Genomic_DNA"/>
</dbReference>
<dbReference type="EMBL" id="LR796924">
    <property type="protein sequence ID" value="CAB4174511.1"/>
    <property type="molecule type" value="Genomic_DNA"/>
</dbReference>
<evidence type="ECO:0000313" key="2">
    <source>
        <dbReference type="EMBL" id="CAB4174511.1"/>
    </source>
</evidence>
<name>A0A6J7XJR0_9CAUD</name>
<evidence type="ECO:0000313" key="4">
    <source>
        <dbReference type="EMBL" id="CAB4189146.1"/>
    </source>
</evidence>
<dbReference type="EMBL" id="LR797132">
    <property type="protein sequence ID" value="CAB4189146.1"/>
    <property type="molecule type" value="Genomic_DNA"/>
</dbReference>
<evidence type="ECO:0000313" key="1">
    <source>
        <dbReference type="EMBL" id="CAB4166957.1"/>
    </source>
</evidence>